<evidence type="ECO:0000256" key="4">
    <source>
        <dbReference type="SAM" id="SignalP"/>
    </source>
</evidence>
<keyword evidence="2" id="KW-0472">Membrane</keyword>
<dbReference type="InterPro" id="IPR037066">
    <property type="entry name" value="Plug_dom_sf"/>
</dbReference>
<evidence type="ECO:0000259" key="6">
    <source>
        <dbReference type="Pfam" id="PF14905"/>
    </source>
</evidence>
<comment type="subcellular location">
    <subcellularLocation>
        <location evidence="1">Cell outer membrane</location>
    </subcellularLocation>
</comment>
<dbReference type="InterPro" id="IPR036942">
    <property type="entry name" value="Beta-barrel_TonB_sf"/>
</dbReference>
<dbReference type="Pfam" id="PF07715">
    <property type="entry name" value="Plug"/>
    <property type="match status" value="1"/>
</dbReference>
<dbReference type="PANTHER" id="PTHR40980">
    <property type="entry name" value="PLUG DOMAIN-CONTAINING PROTEIN"/>
    <property type="match status" value="1"/>
</dbReference>
<evidence type="ECO:0000256" key="1">
    <source>
        <dbReference type="ARBA" id="ARBA00004442"/>
    </source>
</evidence>
<dbReference type="Pfam" id="PF14905">
    <property type="entry name" value="OMP_b-brl_3"/>
    <property type="match status" value="1"/>
</dbReference>
<gene>
    <name evidence="7" type="ORF">DR864_17040</name>
</gene>
<evidence type="ECO:0000256" key="2">
    <source>
        <dbReference type="ARBA" id="ARBA00023136"/>
    </source>
</evidence>
<keyword evidence="7" id="KW-0675">Receptor</keyword>
<dbReference type="SUPFAM" id="SSF49452">
    <property type="entry name" value="Starch-binding domain-like"/>
    <property type="match status" value="1"/>
</dbReference>
<feature type="domain" description="TonB-dependent receptor plug" evidence="5">
    <location>
        <begin position="141"/>
        <end position="227"/>
    </location>
</feature>
<evidence type="ECO:0000256" key="3">
    <source>
        <dbReference type="ARBA" id="ARBA00023237"/>
    </source>
</evidence>
<dbReference type="SUPFAM" id="SSF56935">
    <property type="entry name" value="Porins"/>
    <property type="match status" value="1"/>
</dbReference>
<dbReference type="InterPro" id="IPR041700">
    <property type="entry name" value="OMP_b-brl_3"/>
</dbReference>
<sequence length="806" mass="90802">MVNKASSILLFILTFCTSALLAQTKGTVLSGKIRDAQTKAALPFVNIVLKTDIDSAFVVGTITNEEGIFSLPSVKKGKYKLTASFVGYQVTMQTVSVGQLSDFLDLGTIDLPEDSQTLEEVKVVAQQQGIAGTMDKKTFMTTDNISQTGGSVLQMMNNLPGITTSQEGKIQLRGSDKVVVLIDGKQTALTGFGSQTGLDNLPASAIEKIEIINNPSAKYDANGNAGIINIIFKKNEQYGWNGKVGLAAGLGTLWVRKENLPKIRPQFQNTPKLNPSFSINHRKHKANVFLQGDWLYTQTLNKNEFSTRTYDTGENIIQQIKRNRTTTYATVKTGMDYAFNANNTLTVSGLFNREKILDNGDNPYFKGDFSNRYRLWQFLEDEVKYTAMATAVFVHKFRQPGRLLNFNYNYTFHREDEKYFFTNTLPASTGTDSFKLLSDEQVSDFNVDYIRPLRQGKLETGVKLRRRSIPVNMQFFPGQNSPLDVNAGGWANYYETIPALYGNYVFENDNIELEGGLRVEYVKVNYEVNPNHNTYKSDGYNYTQPFPNLRLAYKLNDKNKISFFFNRRVDRPNEVDIRIFPKYDEPELIKVGNPTLKPQFTSSFEVGYKTNWLNGNLYAAAYQRITDGTITRIATQVSGSVLLYNIFQNIGRSYNTGIEIVWQQQLTKPVSLNASVNIYQNTINAFSVTNKYPVPTTYTTDKQQLVSGNMKLNSLAHLSNGFDVQVSAVYLAPDLIPQGRIEQRFSLDLGIKKNVQKKGKGDVFLNATDLLNTMQIRKKITGNGFVLQSTDYYETQVVRVGYNRKF</sequence>
<dbReference type="AlphaFoldDB" id="A0A344TL12"/>
<feature type="signal peptide" evidence="4">
    <location>
        <begin position="1"/>
        <end position="21"/>
    </location>
</feature>
<evidence type="ECO:0000259" key="5">
    <source>
        <dbReference type="Pfam" id="PF07715"/>
    </source>
</evidence>
<organism evidence="7 8">
    <name type="scientific">Runella rosea</name>
    <dbReference type="NCBI Taxonomy" id="2259595"/>
    <lineage>
        <taxon>Bacteria</taxon>
        <taxon>Pseudomonadati</taxon>
        <taxon>Bacteroidota</taxon>
        <taxon>Cytophagia</taxon>
        <taxon>Cytophagales</taxon>
        <taxon>Spirosomataceae</taxon>
        <taxon>Runella</taxon>
    </lineage>
</organism>
<feature type="domain" description="Outer membrane protein beta-barrel" evidence="6">
    <location>
        <begin position="395"/>
        <end position="802"/>
    </location>
</feature>
<keyword evidence="3" id="KW-0998">Cell outer membrane</keyword>
<dbReference type="InterPro" id="IPR012910">
    <property type="entry name" value="Plug_dom"/>
</dbReference>
<dbReference type="GO" id="GO:0030246">
    <property type="term" value="F:carbohydrate binding"/>
    <property type="evidence" value="ECO:0007669"/>
    <property type="project" value="InterPro"/>
</dbReference>
<dbReference type="Gene3D" id="2.170.130.10">
    <property type="entry name" value="TonB-dependent receptor, plug domain"/>
    <property type="match status" value="1"/>
</dbReference>
<dbReference type="Gene3D" id="2.40.170.20">
    <property type="entry name" value="TonB-dependent receptor, beta-barrel domain"/>
    <property type="match status" value="1"/>
</dbReference>
<dbReference type="PANTHER" id="PTHR40980:SF4">
    <property type="entry name" value="TONB-DEPENDENT RECEPTOR-LIKE BETA-BARREL DOMAIN-CONTAINING PROTEIN"/>
    <property type="match status" value="1"/>
</dbReference>
<dbReference type="Proteomes" id="UP000251993">
    <property type="component" value="Chromosome"/>
</dbReference>
<reference evidence="7 8" key="1">
    <citation type="submission" date="2018-07" db="EMBL/GenBank/DDBJ databases">
        <title>Genome sequencing of Runella.</title>
        <authorList>
            <person name="Baek M.-G."/>
            <person name="Yi H."/>
        </authorList>
    </citation>
    <scope>NUCLEOTIDE SEQUENCE [LARGE SCALE GENOMIC DNA]</scope>
    <source>
        <strain evidence="7 8">HYN0085</strain>
    </source>
</reference>
<dbReference type="Gene3D" id="2.60.40.1120">
    <property type="entry name" value="Carboxypeptidase-like, regulatory domain"/>
    <property type="match status" value="1"/>
</dbReference>
<keyword evidence="8" id="KW-1185">Reference proteome</keyword>
<dbReference type="InterPro" id="IPR013784">
    <property type="entry name" value="Carb-bd-like_fold"/>
</dbReference>
<dbReference type="EMBL" id="CP030850">
    <property type="protein sequence ID" value="AXE19333.1"/>
    <property type="molecule type" value="Genomic_DNA"/>
</dbReference>
<keyword evidence="4" id="KW-0732">Signal</keyword>
<accession>A0A344TL12</accession>
<feature type="chain" id="PRO_5016757511" evidence="4">
    <location>
        <begin position="22"/>
        <end position="806"/>
    </location>
</feature>
<dbReference type="KEGG" id="run:DR864_17040"/>
<evidence type="ECO:0000313" key="8">
    <source>
        <dbReference type="Proteomes" id="UP000251993"/>
    </source>
</evidence>
<protein>
    <submittedName>
        <fullName evidence="7">TonB-dependent receptor</fullName>
    </submittedName>
</protein>
<proteinExistence type="predicted"/>
<evidence type="ECO:0000313" key="7">
    <source>
        <dbReference type="EMBL" id="AXE19333.1"/>
    </source>
</evidence>
<dbReference type="Pfam" id="PF13715">
    <property type="entry name" value="CarbopepD_reg_2"/>
    <property type="match status" value="1"/>
</dbReference>
<dbReference type="OrthoDB" id="905812at2"/>
<dbReference type="GO" id="GO:0009279">
    <property type="term" value="C:cell outer membrane"/>
    <property type="evidence" value="ECO:0007669"/>
    <property type="project" value="UniProtKB-SubCell"/>
</dbReference>
<name>A0A344TL12_9BACT</name>